<comment type="caution">
    <text evidence="2">The sequence shown here is derived from an EMBL/GenBank/DDBJ whole genome shotgun (WGS) entry which is preliminary data.</text>
</comment>
<dbReference type="EMBL" id="JTDF01004210">
    <property type="protein sequence ID" value="KAF8567092.1"/>
    <property type="molecule type" value="Genomic_DNA"/>
</dbReference>
<dbReference type="Proteomes" id="UP000699462">
    <property type="component" value="Unassembled WGS sequence"/>
</dbReference>
<dbReference type="OrthoDB" id="10457102at2759"/>
<accession>A0A8T0DID8</accession>
<feature type="region of interest" description="Disordered" evidence="1">
    <location>
        <begin position="191"/>
        <end position="220"/>
    </location>
</feature>
<gene>
    <name evidence="2" type="ORF">P879_07858</name>
</gene>
<proteinExistence type="predicted"/>
<organism evidence="2 3">
    <name type="scientific">Paragonimus westermani</name>
    <dbReference type="NCBI Taxonomy" id="34504"/>
    <lineage>
        <taxon>Eukaryota</taxon>
        <taxon>Metazoa</taxon>
        <taxon>Spiralia</taxon>
        <taxon>Lophotrochozoa</taxon>
        <taxon>Platyhelminthes</taxon>
        <taxon>Trematoda</taxon>
        <taxon>Digenea</taxon>
        <taxon>Plagiorchiida</taxon>
        <taxon>Troglotremata</taxon>
        <taxon>Troglotrematidae</taxon>
        <taxon>Paragonimus</taxon>
    </lineage>
</organism>
<reference evidence="2 3" key="1">
    <citation type="submission" date="2019-07" db="EMBL/GenBank/DDBJ databases">
        <title>Annotation for the trematode Paragonimus westermani.</title>
        <authorList>
            <person name="Choi Y.-J."/>
        </authorList>
    </citation>
    <scope>NUCLEOTIDE SEQUENCE [LARGE SCALE GENOMIC DNA]</scope>
    <source>
        <strain evidence="2">180907_Pwestermani</strain>
    </source>
</reference>
<protein>
    <submittedName>
        <fullName evidence="2">Uncharacterized protein</fullName>
    </submittedName>
</protein>
<evidence type="ECO:0000256" key="1">
    <source>
        <dbReference type="SAM" id="MobiDB-lite"/>
    </source>
</evidence>
<evidence type="ECO:0000313" key="2">
    <source>
        <dbReference type="EMBL" id="KAF8567092.1"/>
    </source>
</evidence>
<keyword evidence="3" id="KW-1185">Reference proteome</keyword>
<dbReference type="AlphaFoldDB" id="A0A8T0DID8"/>
<name>A0A8T0DID8_9TREM</name>
<sequence length="515" mass="58476">MNTRKWFRTEKNTVYPDPMESRFDEEPLLQTDCHPFPAFDGNTLVLSELPGVTKQGGKGTKSRFICRQPSGSDRCERLKEHVPQIRSRFGNYTELKDNRLCTIVRSSEIPIYGFRDTDTDITYISASDHIKWSCPNSPKPTLTGNVRRHGANPVDVFELPFPTSQTNSLNHSQKHGMIARPKLPLNGVSSCNQNEDNSPKRLRVTGNDMRDSQSAPVANSVKLSSTASAWNELDIPKQDTDGIIRSVVAIMSASLKRTVLVRKLDLRRKRPRICVRWLGCSHSQPQKEPGSFELQVCKAAEPSAQICIEVACKGCRAHSHVGLGGRYFPTSVRSRNSARTLRRVDRRNLRNGEEEDKSERFYHWEARRSYQKICRSKTDCCTPSETDVESTHHHSIRHTSSVVTLTNESVACHSSSSSFNLTCYVDRRAHSADKRCEFNCGSHSTPGQKNSFEEASLNDRICYQAERTANHKPNWKRIVRPCWFKIPDQLHLQVPTSEIIVVQQNIPETVVRFNL</sequence>
<evidence type="ECO:0000313" key="3">
    <source>
        <dbReference type="Proteomes" id="UP000699462"/>
    </source>
</evidence>